<evidence type="ECO:0000313" key="2">
    <source>
        <dbReference type="EMBL" id="EGG05692.1"/>
    </source>
</evidence>
<feature type="region of interest" description="Disordered" evidence="1">
    <location>
        <begin position="1"/>
        <end position="28"/>
    </location>
</feature>
<sequence length="274" mass="30797">MEGTSGTDSGGTNSGPAVPERDPIMEQLDIPVQSHPPLVDNPEEEPGLNFEQAVALRIAKEREAKRQQHQRKTDAEELPGKSLQIVSSFTRSSPTMSAAVLLARHLPDEPTAEEVEQWANYCDQRTKYLDVNIQQKMDERLKNNPSANESVKHQMRIVVSKEAALMFRNAFPPPKFISRVAHATASITTYDATRLGCAEAKFYGCGFSRITFQWTSPPKTPWNMAMLDNLITSWLYCYNAREKSFPAGSQISAESSEMRKRKRSCCLQKEEVTN</sequence>
<dbReference type="KEGG" id="mlr:MELLADRAFT_87852"/>
<dbReference type="Proteomes" id="UP000001072">
    <property type="component" value="Unassembled WGS sequence"/>
</dbReference>
<evidence type="ECO:0000313" key="3">
    <source>
        <dbReference type="Proteomes" id="UP000001072"/>
    </source>
</evidence>
<protein>
    <submittedName>
        <fullName evidence="2">Uncharacterized protein</fullName>
    </submittedName>
</protein>
<reference evidence="3" key="1">
    <citation type="journal article" date="2011" name="Proc. Natl. Acad. Sci. U.S.A.">
        <title>Obligate biotrophy features unraveled by the genomic analysis of rust fungi.</title>
        <authorList>
            <person name="Duplessis S."/>
            <person name="Cuomo C.A."/>
            <person name="Lin Y.-C."/>
            <person name="Aerts A."/>
            <person name="Tisserant E."/>
            <person name="Veneault-Fourrey C."/>
            <person name="Joly D.L."/>
            <person name="Hacquard S."/>
            <person name="Amselem J."/>
            <person name="Cantarel B.L."/>
            <person name="Chiu R."/>
            <person name="Coutinho P.M."/>
            <person name="Feau N."/>
            <person name="Field M."/>
            <person name="Frey P."/>
            <person name="Gelhaye E."/>
            <person name="Goldberg J."/>
            <person name="Grabherr M.G."/>
            <person name="Kodira C.D."/>
            <person name="Kohler A."/>
            <person name="Kuees U."/>
            <person name="Lindquist E.A."/>
            <person name="Lucas S.M."/>
            <person name="Mago R."/>
            <person name="Mauceli E."/>
            <person name="Morin E."/>
            <person name="Murat C."/>
            <person name="Pangilinan J.L."/>
            <person name="Park R."/>
            <person name="Pearson M."/>
            <person name="Quesneville H."/>
            <person name="Rouhier N."/>
            <person name="Sakthikumar S."/>
            <person name="Salamov A.A."/>
            <person name="Schmutz J."/>
            <person name="Selles B."/>
            <person name="Shapiro H."/>
            <person name="Tanguay P."/>
            <person name="Tuskan G.A."/>
            <person name="Henrissat B."/>
            <person name="Van de Peer Y."/>
            <person name="Rouze P."/>
            <person name="Ellis J.G."/>
            <person name="Dodds P.N."/>
            <person name="Schein J.E."/>
            <person name="Zhong S."/>
            <person name="Hamelin R.C."/>
            <person name="Grigoriev I.V."/>
            <person name="Szabo L.J."/>
            <person name="Martin F."/>
        </authorList>
    </citation>
    <scope>NUCLEOTIDE SEQUENCE [LARGE SCALE GENOMIC DNA]</scope>
    <source>
        <strain evidence="3">98AG31 / pathotype 3-4-7</strain>
    </source>
</reference>
<name>F4RPQ3_MELLP</name>
<dbReference type="GeneID" id="18934663"/>
<dbReference type="HOGENOM" id="CLU_1015918_0_0_1"/>
<keyword evidence="3" id="KW-1185">Reference proteome</keyword>
<dbReference type="InParanoid" id="F4RPQ3"/>
<dbReference type="AlphaFoldDB" id="F4RPQ3"/>
<proteinExistence type="predicted"/>
<dbReference type="VEuPathDB" id="FungiDB:MELLADRAFT_87852"/>
<dbReference type="EMBL" id="GL883112">
    <property type="protein sequence ID" value="EGG05692.1"/>
    <property type="molecule type" value="Genomic_DNA"/>
</dbReference>
<gene>
    <name evidence="2" type="ORF">MELLADRAFT_87852</name>
</gene>
<evidence type="ECO:0000256" key="1">
    <source>
        <dbReference type="SAM" id="MobiDB-lite"/>
    </source>
</evidence>
<dbReference type="RefSeq" id="XP_007411181.1">
    <property type="nucleotide sequence ID" value="XM_007411119.1"/>
</dbReference>
<organism evidence="3">
    <name type="scientific">Melampsora larici-populina (strain 98AG31 / pathotype 3-4-7)</name>
    <name type="common">Poplar leaf rust fungus</name>
    <dbReference type="NCBI Taxonomy" id="747676"/>
    <lineage>
        <taxon>Eukaryota</taxon>
        <taxon>Fungi</taxon>
        <taxon>Dikarya</taxon>
        <taxon>Basidiomycota</taxon>
        <taxon>Pucciniomycotina</taxon>
        <taxon>Pucciniomycetes</taxon>
        <taxon>Pucciniales</taxon>
        <taxon>Melampsoraceae</taxon>
        <taxon>Melampsora</taxon>
    </lineage>
</organism>
<accession>F4RPQ3</accession>